<reference evidence="7" key="3">
    <citation type="submission" date="2015-02" db="UniProtKB">
        <authorList>
            <consortium name="EnsemblProtists"/>
        </authorList>
    </citation>
    <scope>IDENTIFICATION</scope>
    <source>
        <strain evidence="7">DAOM BR144</strain>
    </source>
</reference>
<sequence length="418" mass="44579">MEADVNALLESAAAAVMPRVVEPKKQWPLPFETGGGSYVFASEYGLYYDPDSLFYYDTQSKLYYSSFTGAYFRCNDGSKGINATFEPFTPPAPVDNATYSGSAQPVKKPQSSVATGVTAVVGGFSMNLNKKDKKKKPIAFSIKAAAESNKAKETTTFTAAAGSTAVVGSSTKHKSAADIAKWSQLQRDAKVVEEATLELAGEQKQLPKSSPVTSKPVSAEANAKNDVTNLVDVVAEAPICLLCRRKFSSIELLRKHESLSKLHQENLAKAKANKEVLETQYREMVQERNDRLGDEAKERGGKRQRISSATSVQHHQSSSAASEPPAPTPSAALESGIGGKMLKMMGWKSGEGLGKHGTGITAPVATIGNTGGETVGIGMRTTKPAAPPIDASDAASYKERLQQMVRSRYDAADASSGR</sequence>
<dbReference type="InParanoid" id="K3WAK0"/>
<dbReference type="PANTHER" id="PTHR13948:SF3">
    <property type="entry name" value="FI21118P1"/>
    <property type="match status" value="1"/>
</dbReference>
<feature type="region of interest" description="Disordered" evidence="5">
    <location>
        <begin position="287"/>
        <end position="334"/>
    </location>
</feature>
<organism evidence="7 8">
    <name type="scientific">Globisporangium ultimum (strain ATCC 200006 / CBS 805.95 / DAOM BR144)</name>
    <name type="common">Pythium ultimum</name>
    <dbReference type="NCBI Taxonomy" id="431595"/>
    <lineage>
        <taxon>Eukaryota</taxon>
        <taxon>Sar</taxon>
        <taxon>Stramenopiles</taxon>
        <taxon>Oomycota</taxon>
        <taxon>Peronosporomycetes</taxon>
        <taxon>Pythiales</taxon>
        <taxon>Pythiaceae</taxon>
        <taxon>Globisporangium</taxon>
    </lineage>
</organism>
<feature type="compositionally biased region" description="Low complexity" evidence="5">
    <location>
        <begin position="207"/>
        <end position="218"/>
    </location>
</feature>
<dbReference type="OMA" id="ENANDXP"/>
<evidence type="ECO:0000256" key="4">
    <source>
        <dbReference type="SAM" id="Coils"/>
    </source>
</evidence>
<proteinExistence type="predicted"/>
<dbReference type="InterPro" id="IPR041591">
    <property type="entry name" value="OCRE"/>
</dbReference>
<dbReference type="InterPro" id="IPR000467">
    <property type="entry name" value="G_patch_dom"/>
</dbReference>
<evidence type="ECO:0000256" key="2">
    <source>
        <dbReference type="ARBA" id="ARBA00022884"/>
    </source>
</evidence>
<dbReference type="AlphaFoldDB" id="K3WAK0"/>
<dbReference type="SMART" id="SM00443">
    <property type="entry name" value="G_patch"/>
    <property type="match status" value="1"/>
</dbReference>
<feature type="domain" description="G-patch" evidence="6">
    <location>
        <begin position="334"/>
        <end position="382"/>
    </location>
</feature>
<evidence type="ECO:0000256" key="5">
    <source>
        <dbReference type="SAM" id="MobiDB-lite"/>
    </source>
</evidence>
<dbReference type="GO" id="GO:0005634">
    <property type="term" value="C:nucleus"/>
    <property type="evidence" value="ECO:0007669"/>
    <property type="project" value="UniProtKB-SubCell"/>
</dbReference>
<dbReference type="VEuPathDB" id="FungiDB:PYU1_G001989"/>
<feature type="region of interest" description="Disordered" evidence="5">
    <location>
        <begin position="202"/>
        <end position="221"/>
    </location>
</feature>
<dbReference type="EMBL" id="GL376634">
    <property type="status" value="NOT_ANNOTATED_CDS"/>
    <property type="molecule type" value="Genomic_DNA"/>
</dbReference>
<dbReference type="STRING" id="431595.K3WAK0"/>
<reference evidence="8" key="2">
    <citation type="submission" date="2010-04" db="EMBL/GenBank/DDBJ databases">
        <authorList>
            <person name="Buell R."/>
            <person name="Hamilton J."/>
            <person name="Hostetler J."/>
        </authorList>
    </citation>
    <scope>NUCLEOTIDE SEQUENCE [LARGE SCALE GENOMIC DNA]</scope>
    <source>
        <strain evidence="8">DAOM:BR144</strain>
    </source>
</reference>
<dbReference type="PROSITE" id="PS50174">
    <property type="entry name" value="G_PATCH"/>
    <property type="match status" value="1"/>
</dbReference>
<dbReference type="eggNOG" id="KOG0154">
    <property type="taxonomic scope" value="Eukaryota"/>
</dbReference>
<dbReference type="PANTHER" id="PTHR13948">
    <property type="entry name" value="RNA-BINDING PROTEIN"/>
    <property type="match status" value="1"/>
</dbReference>
<dbReference type="GO" id="GO:0003723">
    <property type="term" value="F:RNA binding"/>
    <property type="evidence" value="ECO:0007669"/>
    <property type="project" value="UniProtKB-KW"/>
</dbReference>
<keyword evidence="4" id="KW-0175">Coiled coil</keyword>
<dbReference type="GO" id="GO:0000398">
    <property type="term" value="P:mRNA splicing, via spliceosome"/>
    <property type="evidence" value="ECO:0007669"/>
    <property type="project" value="TreeGrafter"/>
</dbReference>
<evidence type="ECO:0000313" key="7">
    <source>
        <dbReference type="EnsemblProtists" id="PYU1_T001991"/>
    </source>
</evidence>
<keyword evidence="3" id="KW-0539">Nucleus</keyword>
<dbReference type="CDD" id="cd16074">
    <property type="entry name" value="OCRE"/>
    <property type="match status" value="1"/>
</dbReference>
<evidence type="ECO:0000259" key="6">
    <source>
        <dbReference type="PROSITE" id="PS50174"/>
    </source>
</evidence>
<dbReference type="Pfam" id="PF01585">
    <property type="entry name" value="G-patch"/>
    <property type="match status" value="1"/>
</dbReference>
<protein>
    <recommendedName>
        <fullName evidence="6">G-patch domain-containing protein</fullName>
    </recommendedName>
</protein>
<keyword evidence="8" id="KW-1185">Reference proteome</keyword>
<feature type="compositionally biased region" description="Low complexity" evidence="5">
    <location>
        <begin position="307"/>
        <end position="334"/>
    </location>
</feature>
<comment type="subcellular location">
    <subcellularLocation>
        <location evidence="1">Nucleus</location>
    </subcellularLocation>
</comment>
<feature type="compositionally biased region" description="Basic and acidic residues" evidence="5">
    <location>
        <begin position="287"/>
        <end position="301"/>
    </location>
</feature>
<keyword evidence="2" id="KW-0694">RNA-binding</keyword>
<evidence type="ECO:0000256" key="3">
    <source>
        <dbReference type="ARBA" id="ARBA00023242"/>
    </source>
</evidence>
<accession>K3WAK0</accession>
<dbReference type="Proteomes" id="UP000019132">
    <property type="component" value="Unassembled WGS sequence"/>
</dbReference>
<evidence type="ECO:0000256" key="1">
    <source>
        <dbReference type="ARBA" id="ARBA00004123"/>
    </source>
</evidence>
<dbReference type="EnsemblProtists" id="PYU1_T001991">
    <property type="protein sequence ID" value="PYU1_T001991"/>
    <property type="gene ID" value="PYU1_G001989"/>
</dbReference>
<reference evidence="8" key="1">
    <citation type="journal article" date="2010" name="Genome Biol.">
        <title>Genome sequence of the necrotrophic plant pathogen Pythium ultimum reveals original pathogenicity mechanisms and effector repertoire.</title>
        <authorList>
            <person name="Levesque C.A."/>
            <person name="Brouwer H."/>
            <person name="Cano L."/>
            <person name="Hamilton J.P."/>
            <person name="Holt C."/>
            <person name="Huitema E."/>
            <person name="Raffaele S."/>
            <person name="Robideau G.P."/>
            <person name="Thines M."/>
            <person name="Win J."/>
            <person name="Zerillo M.M."/>
            <person name="Beakes G.W."/>
            <person name="Boore J.L."/>
            <person name="Busam D."/>
            <person name="Dumas B."/>
            <person name="Ferriera S."/>
            <person name="Fuerstenberg S.I."/>
            <person name="Gachon C.M."/>
            <person name="Gaulin E."/>
            <person name="Govers F."/>
            <person name="Grenville-Briggs L."/>
            <person name="Horner N."/>
            <person name="Hostetler J."/>
            <person name="Jiang R.H."/>
            <person name="Johnson J."/>
            <person name="Krajaejun T."/>
            <person name="Lin H."/>
            <person name="Meijer H.J."/>
            <person name="Moore B."/>
            <person name="Morris P."/>
            <person name="Phuntmart V."/>
            <person name="Puiu D."/>
            <person name="Shetty J."/>
            <person name="Stajich J.E."/>
            <person name="Tripathy S."/>
            <person name="Wawra S."/>
            <person name="van West P."/>
            <person name="Whitty B.R."/>
            <person name="Coutinho P.M."/>
            <person name="Henrissat B."/>
            <person name="Martin F."/>
            <person name="Thomas P.D."/>
            <person name="Tyler B.M."/>
            <person name="De Vries R.P."/>
            <person name="Kamoun S."/>
            <person name="Yandell M."/>
            <person name="Tisserat N."/>
            <person name="Buell C.R."/>
        </authorList>
    </citation>
    <scope>NUCLEOTIDE SEQUENCE</scope>
    <source>
        <strain evidence="8">DAOM:BR144</strain>
    </source>
</reference>
<dbReference type="Pfam" id="PF17780">
    <property type="entry name" value="OCRE"/>
    <property type="match status" value="1"/>
</dbReference>
<name>K3WAK0_GLOUD</name>
<dbReference type="HOGENOM" id="CLU_011731_1_0_1"/>
<feature type="coiled-coil region" evidence="4">
    <location>
        <begin position="253"/>
        <end position="287"/>
    </location>
</feature>
<evidence type="ECO:0000313" key="8">
    <source>
        <dbReference type="Proteomes" id="UP000019132"/>
    </source>
</evidence>